<dbReference type="Proteomes" id="UP000228380">
    <property type="component" value="Chromosome 9"/>
</dbReference>
<name>A0A8B7CFM8_PHODC</name>
<evidence type="ECO:0000313" key="2">
    <source>
        <dbReference type="RefSeq" id="XP_008798157.1"/>
    </source>
</evidence>
<sequence>MGSRNSRCRRRLKRLGDCLCTRYMEFAMISCTFMLDFIRSSNDAELLPIMEEEDPRDQMSASSSVVELGSTMTDDAAPVPALNEERALVLYKPVDAQLLLSPGQSNVSFRVSSDLIHGLKNQAFQSGNQMPIEHKSVVSNNCLAVIPWLPNQGPAAATGFGEPKLYSGLSQEPMEAGEVESTSMEVEGDREQAAVDGVGVEGFHQWQQHCMTPHLPANSSTPIMWPW</sequence>
<protein>
    <submittedName>
        <fullName evidence="2">Uncharacterized protein LOC103713123 isoform X2</fullName>
    </submittedName>
</protein>
<organism evidence="1 2">
    <name type="scientific">Phoenix dactylifera</name>
    <name type="common">Date palm</name>
    <dbReference type="NCBI Taxonomy" id="42345"/>
    <lineage>
        <taxon>Eukaryota</taxon>
        <taxon>Viridiplantae</taxon>
        <taxon>Streptophyta</taxon>
        <taxon>Embryophyta</taxon>
        <taxon>Tracheophyta</taxon>
        <taxon>Spermatophyta</taxon>
        <taxon>Magnoliopsida</taxon>
        <taxon>Liliopsida</taxon>
        <taxon>Arecaceae</taxon>
        <taxon>Coryphoideae</taxon>
        <taxon>Phoeniceae</taxon>
        <taxon>Phoenix</taxon>
    </lineage>
</organism>
<evidence type="ECO:0000313" key="1">
    <source>
        <dbReference type="Proteomes" id="UP000228380"/>
    </source>
</evidence>
<dbReference type="RefSeq" id="XP_008798157.1">
    <property type="nucleotide sequence ID" value="XM_008799935.2"/>
</dbReference>
<dbReference type="AlphaFoldDB" id="A0A8B7CFM8"/>
<keyword evidence="1" id="KW-1185">Reference proteome</keyword>
<dbReference type="PANTHER" id="PTHR35510:SF1">
    <property type="entry name" value="DBH-LIKE MONOOXYGENASE"/>
    <property type="match status" value="1"/>
</dbReference>
<proteinExistence type="predicted"/>
<dbReference type="KEGG" id="pda:103713123"/>
<dbReference type="OrthoDB" id="1937743at2759"/>
<accession>A0A8B7CFM8</accession>
<dbReference type="PANTHER" id="PTHR35510">
    <property type="entry name" value="DBH-LIKE MONOOXYGENASE"/>
    <property type="match status" value="1"/>
</dbReference>
<reference evidence="1" key="1">
    <citation type="journal article" date="2019" name="Nat. Commun.">
        <title>Genome-wide association mapping of date palm fruit traits.</title>
        <authorList>
            <person name="Hazzouri K.M."/>
            <person name="Gros-Balthazard M."/>
            <person name="Flowers J.M."/>
            <person name="Copetti D."/>
            <person name="Lemansour A."/>
            <person name="Lebrun M."/>
            <person name="Masmoudi K."/>
            <person name="Ferrand S."/>
            <person name="Dhar M.I."/>
            <person name="Fresquez Z.A."/>
            <person name="Rosas U."/>
            <person name="Zhang J."/>
            <person name="Talag J."/>
            <person name="Lee S."/>
            <person name="Kudrna D."/>
            <person name="Powell R.F."/>
            <person name="Leitch I.J."/>
            <person name="Krueger R.R."/>
            <person name="Wing R.A."/>
            <person name="Amiri K.M.A."/>
            <person name="Purugganan M.D."/>
        </authorList>
    </citation>
    <scope>NUCLEOTIDE SEQUENCE [LARGE SCALE GENOMIC DNA]</scope>
    <source>
        <strain evidence="1">cv. Khalas</strain>
    </source>
</reference>
<dbReference type="GeneID" id="103713123"/>
<gene>
    <name evidence="2" type="primary">LOC103713123</name>
</gene>
<reference evidence="2" key="2">
    <citation type="submission" date="2025-08" db="UniProtKB">
        <authorList>
            <consortium name="RefSeq"/>
        </authorList>
    </citation>
    <scope>IDENTIFICATION</scope>
    <source>
        <tissue evidence="2">Young leaves</tissue>
    </source>
</reference>